<proteinExistence type="inferred from homology"/>
<dbReference type="CDD" id="cd02440">
    <property type="entry name" value="AdoMet_MTases"/>
    <property type="match status" value="1"/>
</dbReference>
<evidence type="ECO:0000256" key="7">
    <source>
        <dbReference type="PROSITE-ProRule" id="PRU01023"/>
    </source>
</evidence>
<evidence type="ECO:0000256" key="1">
    <source>
        <dbReference type="ARBA" id="ARBA00007494"/>
    </source>
</evidence>
<feature type="binding site" evidence="7">
    <location>
        <position position="131"/>
    </location>
    <ligand>
        <name>S-adenosyl-L-methionine</name>
        <dbReference type="ChEBI" id="CHEBI:59789"/>
    </ligand>
</feature>
<evidence type="ECO:0000256" key="4">
    <source>
        <dbReference type="ARBA" id="ARBA00022679"/>
    </source>
</evidence>
<evidence type="ECO:0000313" key="9">
    <source>
        <dbReference type="EMBL" id="HIZ24252.1"/>
    </source>
</evidence>
<dbReference type="Pfam" id="PF13636">
    <property type="entry name" value="Methyltranf_PUA"/>
    <property type="match status" value="1"/>
</dbReference>
<dbReference type="InterPro" id="IPR049560">
    <property type="entry name" value="MeTrfase_RsmB-F_NOP2_cat"/>
</dbReference>
<gene>
    <name evidence="9" type="ORF">H9812_02095</name>
</gene>
<dbReference type="InterPro" id="IPR018314">
    <property type="entry name" value="RsmB/NOL1/NOP2-like_CS"/>
</dbReference>
<dbReference type="PANTHER" id="PTHR22807:SF30">
    <property type="entry name" value="28S RRNA (CYTOSINE(4447)-C(5))-METHYLTRANSFERASE-RELATED"/>
    <property type="match status" value="1"/>
</dbReference>
<sequence>MNLPETFLRRMQKRLGERFPAFLHAMEEPPCKGVRANPLKLTAAQLTKLLPVGDGVPWEKDGFYCDLEKVGSLPAHHAGLFYSQEPSAMCAAPLLGAQAGERVLDLCAAPGGKTTQLAGAMGGEGVLVANEYVYDRARILSQNVERLGVSNCAVISTDTASLAARLPAYFDKVLVDAPCSGEGMFRKDANAVAEWSEENVAHCIARQSAILDDAAALLAGGGTLVYSTCTFEYGENEGQIRDFLACHPEFTLVEEHLLLPHEVRGEGHYAAKLVKEEGARHDAPAFPQTRDRAAERAWQLFAADFFLSPPSGNVTTLSDGRMYLLPAGLPALSGRVLRAGIELGRFDGKRFTPAHALAMSAKAENVRRTAPLTDEACAHWLRGETLASRMPEGWGVAAWRGYPVGLAKSAGGTLKNHYPKGLREH</sequence>
<dbReference type="InterPro" id="IPR031341">
    <property type="entry name" value="Methyltr_RsmF_N"/>
</dbReference>
<evidence type="ECO:0000256" key="3">
    <source>
        <dbReference type="ARBA" id="ARBA00022603"/>
    </source>
</evidence>
<dbReference type="Gene3D" id="2.30.130.60">
    <property type="match status" value="1"/>
</dbReference>
<dbReference type="EMBL" id="DXBS01000043">
    <property type="protein sequence ID" value="HIZ24252.1"/>
    <property type="molecule type" value="Genomic_DNA"/>
</dbReference>
<organism evidence="9 10">
    <name type="scientific">Candidatus Gallimonas intestinigallinarum</name>
    <dbReference type="NCBI Taxonomy" id="2838604"/>
    <lineage>
        <taxon>Bacteria</taxon>
        <taxon>Bacillati</taxon>
        <taxon>Bacillota</taxon>
        <taxon>Clostridia</taxon>
        <taxon>Candidatus Gallimonas</taxon>
    </lineage>
</organism>
<keyword evidence="2" id="KW-0963">Cytoplasm</keyword>
<reference evidence="9" key="2">
    <citation type="submission" date="2021-04" db="EMBL/GenBank/DDBJ databases">
        <authorList>
            <person name="Gilroy R."/>
        </authorList>
    </citation>
    <scope>NUCLEOTIDE SEQUENCE</scope>
    <source>
        <strain evidence="9">CHK33-5263</strain>
    </source>
</reference>
<dbReference type="GO" id="GO:0008173">
    <property type="term" value="F:RNA methyltransferase activity"/>
    <property type="evidence" value="ECO:0007669"/>
    <property type="project" value="InterPro"/>
</dbReference>
<dbReference type="Gene3D" id="3.30.70.1170">
    <property type="entry name" value="Sun protein, domain 3"/>
    <property type="match status" value="1"/>
</dbReference>
<keyword evidence="5 7" id="KW-0949">S-adenosyl-L-methionine</keyword>
<dbReference type="PROSITE" id="PS51686">
    <property type="entry name" value="SAM_MT_RSMB_NOP"/>
    <property type="match status" value="1"/>
</dbReference>
<dbReference type="InterPro" id="IPR023267">
    <property type="entry name" value="RCMT"/>
</dbReference>
<keyword evidence="6 7" id="KW-0694">RNA-binding</keyword>
<feature type="binding site" evidence="7">
    <location>
        <position position="176"/>
    </location>
    <ligand>
        <name>S-adenosyl-L-methionine</name>
        <dbReference type="ChEBI" id="CHEBI:59789"/>
    </ligand>
</feature>
<dbReference type="CDD" id="cd21147">
    <property type="entry name" value="RsmF_methylt_CTD1"/>
    <property type="match status" value="1"/>
</dbReference>
<accession>A0A9D2DVX0</accession>
<comment type="similarity">
    <text evidence="1 7">Belongs to the class I-like SAM-binding methyltransferase superfamily. RsmB/NOP family.</text>
</comment>
<dbReference type="InterPro" id="IPR031340">
    <property type="entry name" value="RsmF_methylt_CI"/>
</dbReference>
<dbReference type="PANTHER" id="PTHR22807">
    <property type="entry name" value="NOP2 YEAST -RELATED NOL1/NOP2/FMU SUN DOMAIN-CONTAINING"/>
    <property type="match status" value="1"/>
</dbReference>
<dbReference type="PRINTS" id="PR02008">
    <property type="entry name" value="RCMTFAMILY"/>
</dbReference>
<dbReference type="Pfam" id="PF17126">
    <property type="entry name" value="RsmF_methylt_CI"/>
    <property type="match status" value="1"/>
</dbReference>
<evidence type="ECO:0000259" key="8">
    <source>
        <dbReference type="PROSITE" id="PS51686"/>
    </source>
</evidence>
<keyword evidence="3 7" id="KW-0489">Methyltransferase</keyword>
<dbReference type="Pfam" id="PF01189">
    <property type="entry name" value="Methyltr_RsmB-F"/>
    <property type="match status" value="1"/>
</dbReference>
<dbReference type="SUPFAM" id="SSF53335">
    <property type="entry name" value="S-adenosyl-L-methionine-dependent methyltransferases"/>
    <property type="match status" value="1"/>
</dbReference>
<dbReference type="Proteomes" id="UP000824044">
    <property type="component" value="Unassembled WGS sequence"/>
</dbReference>
<dbReference type="PROSITE" id="PS01153">
    <property type="entry name" value="NOL1_NOP2_SUN"/>
    <property type="match status" value="1"/>
</dbReference>
<evidence type="ECO:0000256" key="6">
    <source>
        <dbReference type="ARBA" id="ARBA00022884"/>
    </source>
</evidence>
<dbReference type="GO" id="GO:0003723">
    <property type="term" value="F:RNA binding"/>
    <property type="evidence" value="ECO:0007669"/>
    <property type="project" value="UniProtKB-UniRule"/>
</dbReference>
<feature type="binding site" evidence="7">
    <location>
        <begin position="107"/>
        <end position="113"/>
    </location>
    <ligand>
        <name>S-adenosyl-L-methionine</name>
        <dbReference type="ChEBI" id="CHEBI:59789"/>
    </ligand>
</feature>
<name>A0A9D2DVX0_9FIRM</name>
<evidence type="ECO:0000256" key="2">
    <source>
        <dbReference type="ARBA" id="ARBA00022490"/>
    </source>
</evidence>
<dbReference type="InterPro" id="IPR029063">
    <property type="entry name" value="SAM-dependent_MTases_sf"/>
</dbReference>
<feature type="binding site" evidence="7">
    <location>
        <position position="158"/>
    </location>
    <ligand>
        <name>S-adenosyl-L-methionine</name>
        <dbReference type="ChEBI" id="CHEBI:59789"/>
    </ligand>
</feature>
<dbReference type="InterPro" id="IPR001678">
    <property type="entry name" value="MeTrfase_RsmB-F_NOP2_dom"/>
</dbReference>
<protein>
    <submittedName>
        <fullName evidence="9">RsmF rRNA methyltransferase first C-terminal domain-containing protein</fullName>
    </submittedName>
</protein>
<dbReference type="AlphaFoldDB" id="A0A9D2DVX0"/>
<dbReference type="Gene3D" id="3.40.50.150">
    <property type="entry name" value="Vaccinia Virus protein VP39"/>
    <property type="match status" value="1"/>
</dbReference>
<reference evidence="9" key="1">
    <citation type="journal article" date="2021" name="PeerJ">
        <title>Extensive microbial diversity within the chicken gut microbiome revealed by metagenomics and culture.</title>
        <authorList>
            <person name="Gilroy R."/>
            <person name="Ravi A."/>
            <person name="Getino M."/>
            <person name="Pursley I."/>
            <person name="Horton D.L."/>
            <person name="Alikhan N.F."/>
            <person name="Baker D."/>
            <person name="Gharbi K."/>
            <person name="Hall N."/>
            <person name="Watson M."/>
            <person name="Adriaenssens E.M."/>
            <person name="Foster-Nyarko E."/>
            <person name="Jarju S."/>
            <person name="Secka A."/>
            <person name="Antonio M."/>
            <person name="Oren A."/>
            <person name="Chaudhuri R.R."/>
            <person name="La Ragione R."/>
            <person name="Hildebrand F."/>
            <person name="Pallen M.J."/>
        </authorList>
    </citation>
    <scope>NUCLEOTIDE SEQUENCE</scope>
    <source>
        <strain evidence="9">CHK33-5263</strain>
    </source>
</reference>
<dbReference type="Pfam" id="PF17125">
    <property type="entry name" value="Methyltr_RsmF_N"/>
    <property type="match status" value="1"/>
</dbReference>
<evidence type="ECO:0000313" key="10">
    <source>
        <dbReference type="Proteomes" id="UP000824044"/>
    </source>
</evidence>
<feature type="domain" description="SAM-dependent MTase RsmB/NOP-type" evidence="8">
    <location>
        <begin position="11"/>
        <end position="308"/>
    </location>
</feature>
<dbReference type="GO" id="GO:0001510">
    <property type="term" value="P:RNA methylation"/>
    <property type="evidence" value="ECO:0007669"/>
    <property type="project" value="InterPro"/>
</dbReference>
<feature type="active site" description="Nucleophile" evidence="7">
    <location>
        <position position="229"/>
    </location>
</feature>
<evidence type="ECO:0000256" key="5">
    <source>
        <dbReference type="ARBA" id="ARBA00022691"/>
    </source>
</evidence>
<keyword evidence="4 7" id="KW-0808">Transferase</keyword>
<comment type="caution">
    <text evidence="9">The sequence shown here is derived from an EMBL/GenBank/DDBJ whole genome shotgun (WGS) entry which is preliminary data.</text>
</comment>
<dbReference type="InterPro" id="IPR027391">
    <property type="entry name" value="Nol1_Nop2_Fmu_2"/>
</dbReference>